<dbReference type="Proteomes" id="UP000077755">
    <property type="component" value="Chromosome 6"/>
</dbReference>
<sequence>MIKRRVMEEGIFRFHPKCTQQGITHLSFADDLFLFSTADPYSVQILKECFDEFARCSGLWPNQGKSSVFFGNVSYDARVLIQNILDFNVGVLPVWYLGVPLISTALWVNDCKPLVQKVRDKIESWENKWLNYAGRVQLATSVLLSMQVYRSSIFLLPITVTKQIEKLIRGFIWSGKDASRGKAKVSWKDVCCPKQEGGLDLRSLRCWNKALMVYHIWNIVSDNRSLWVKWVHEYRIK</sequence>
<dbReference type="PANTHER" id="PTHR33116">
    <property type="entry name" value="REVERSE TRANSCRIPTASE ZINC-BINDING DOMAIN-CONTAINING PROTEIN-RELATED-RELATED"/>
    <property type="match status" value="1"/>
</dbReference>
<protein>
    <recommendedName>
        <fullName evidence="3">Reverse transcriptase domain-containing protein</fullName>
    </recommendedName>
</protein>
<proteinExistence type="predicted"/>
<reference evidence="1" key="1">
    <citation type="journal article" date="2016" name="Nat. Genet.">
        <title>A high-quality carrot genome assembly provides new insights into carotenoid accumulation and asterid genome evolution.</title>
        <authorList>
            <person name="Iorizzo M."/>
            <person name="Ellison S."/>
            <person name="Senalik D."/>
            <person name="Zeng P."/>
            <person name="Satapoomin P."/>
            <person name="Huang J."/>
            <person name="Bowman M."/>
            <person name="Iovene M."/>
            <person name="Sanseverino W."/>
            <person name="Cavagnaro P."/>
            <person name="Yildiz M."/>
            <person name="Macko-Podgorni A."/>
            <person name="Moranska E."/>
            <person name="Grzebelus E."/>
            <person name="Grzebelus D."/>
            <person name="Ashrafi H."/>
            <person name="Zheng Z."/>
            <person name="Cheng S."/>
            <person name="Spooner D."/>
            <person name="Van Deynze A."/>
            <person name="Simon P."/>
        </authorList>
    </citation>
    <scope>NUCLEOTIDE SEQUENCE</scope>
    <source>
        <tissue evidence="1">Leaf</tissue>
    </source>
</reference>
<keyword evidence="2" id="KW-1185">Reference proteome</keyword>
<evidence type="ECO:0008006" key="3">
    <source>
        <dbReference type="Google" id="ProtNLM"/>
    </source>
</evidence>
<evidence type="ECO:0000313" key="1">
    <source>
        <dbReference type="EMBL" id="WOH03265.1"/>
    </source>
</evidence>
<organism evidence="1 2">
    <name type="scientific">Daucus carota subsp. sativus</name>
    <name type="common">Carrot</name>
    <dbReference type="NCBI Taxonomy" id="79200"/>
    <lineage>
        <taxon>Eukaryota</taxon>
        <taxon>Viridiplantae</taxon>
        <taxon>Streptophyta</taxon>
        <taxon>Embryophyta</taxon>
        <taxon>Tracheophyta</taxon>
        <taxon>Spermatophyta</taxon>
        <taxon>Magnoliopsida</taxon>
        <taxon>eudicotyledons</taxon>
        <taxon>Gunneridae</taxon>
        <taxon>Pentapetalae</taxon>
        <taxon>asterids</taxon>
        <taxon>campanulids</taxon>
        <taxon>Apiales</taxon>
        <taxon>Apiaceae</taxon>
        <taxon>Apioideae</taxon>
        <taxon>Scandiceae</taxon>
        <taxon>Daucinae</taxon>
        <taxon>Daucus</taxon>
        <taxon>Daucus sect. Daucus</taxon>
    </lineage>
</organism>
<dbReference type="AlphaFoldDB" id="A0AAF0X8Q0"/>
<dbReference type="PANTHER" id="PTHR33116:SF78">
    <property type="entry name" value="OS12G0587133 PROTEIN"/>
    <property type="match status" value="1"/>
</dbReference>
<name>A0AAF0X8Q0_DAUCS</name>
<dbReference type="EMBL" id="CP093348">
    <property type="protein sequence ID" value="WOH03265.1"/>
    <property type="molecule type" value="Genomic_DNA"/>
</dbReference>
<reference evidence="1" key="2">
    <citation type="submission" date="2022-03" db="EMBL/GenBank/DDBJ databases">
        <title>Draft title - Genomic analysis of global carrot germplasm unveils the trajectory of domestication and the origin of high carotenoid orange carrot.</title>
        <authorList>
            <person name="Iorizzo M."/>
            <person name="Ellison S."/>
            <person name="Senalik D."/>
            <person name="Macko-Podgorni A."/>
            <person name="Grzebelus D."/>
            <person name="Bostan H."/>
            <person name="Rolling W."/>
            <person name="Curaba J."/>
            <person name="Simon P."/>
        </authorList>
    </citation>
    <scope>NUCLEOTIDE SEQUENCE</scope>
    <source>
        <tissue evidence="1">Leaf</tissue>
    </source>
</reference>
<accession>A0AAF0X8Q0</accession>
<evidence type="ECO:0000313" key="2">
    <source>
        <dbReference type="Proteomes" id="UP000077755"/>
    </source>
</evidence>
<gene>
    <name evidence="1" type="ORF">DCAR_0622661</name>
</gene>